<comment type="similarity">
    <text evidence="2">Belongs to the HPPK family.</text>
</comment>
<sequence length="173" mass="18686">MPSSADRWSYLVALGSNRCHGRHGTPDRVIAAARDAIADAGLDIVHAAQVVTTPPLGPSIRRYANAAVLIESALTPPALLTRLKAIERAFGRRSGRRWGARVIDLDIILWSGGIWASPGLSIPHPAFRDRRFVLDPLAAIAADWRDPVTGLAVRHLLSRLKHNSPVDPTPPAP</sequence>
<reference evidence="14 15" key="1">
    <citation type="submission" date="2020-08" db="EMBL/GenBank/DDBJ databases">
        <title>Genomic Encyclopedia of Type Strains, Phase IV (KMG-IV): sequencing the most valuable type-strain genomes for metagenomic binning, comparative biology and taxonomic classification.</title>
        <authorList>
            <person name="Goeker M."/>
        </authorList>
    </citation>
    <scope>NUCLEOTIDE SEQUENCE [LARGE SCALE GENOMIC DNA]</scope>
    <source>
        <strain evidence="14 15">DSM 25079</strain>
    </source>
</reference>
<evidence type="ECO:0000256" key="11">
    <source>
        <dbReference type="ARBA" id="ARBA00029766"/>
    </source>
</evidence>
<evidence type="ECO:0000313" key="15">
    <source>
        <dbReference type="Proteomes" id="UP000549617"/>
    </source>
</evidence>
<evidence type="ECO:0000256" key="9">
    <source>
        <dbReference type="ARBA" id="ARBA00022909"/>
    </source>
</evidence>
<comment type="pathway">
    <text evidence="1">Cofactor biosynthesis; tetrahydrofolate biosynthesis; 2-amino-4-hydroxy-6-hydroxymethyl-7,8-dihydropteridine diphosphate from 7,8-dihydroneopterin triphosphate: step 4/4.</text>
</comment>
<keyword evidence="5 14" id="KW-0808">Transferase</keyword>
<dbReference type="SUPFAM" id="SSF55083">
    <property type="entry name" value="6-hydroxymethyl-7,8-dihydropterin pyrophosphokinase, HPPK"/>
    <property type="match status" value="1"/>
</dbReference>
<evidence type="ECO:0000256" key="12">
    <source>
        <dbReference type="ARBA" id="ARBA00033413"/>
    </source>
</evidence>
<organism evidence="14 15">
    <name type="scientific">Sphingobium boeckii</name>
    <dbReference type="NCBI Taxonomy" id="1082345"/>
    <lineage>
        <taxon>Bacteria</taxon>
        <taxon>Pseudomonadati</taxon>
        <taxon>Pseudomonadota</taxon>
        <taxon>Alphaproteobacteria</taxon>
        <taxon>Sphingomonadales</taxon>
        <taxon>Sphingomonadaceae</taxon>
        <taxon>Sphingobium</taxon>
    </lineage>
</organism>
<evidence type="ECO:0000256" key="4">
    <source>
        <dbReference type="ARBA" id="ARBA00016218"/>
    </source>
</evidence>
<keyword evidence="9" id="KW-0289">Folate biosynthesis</keyword>
<evidence type="ECO:0000256" key="1">
    <source>
        <dbReference type="ARBA" id="ARBA00005051"/>
    </source>
</evidence>
<dbReference type="Proteomes" id="UP000549617">
    <property type="component" value="Unassembled WGS sequence"/>
</dbReference>
<evidence type="ECO:0000256" key="10">
    <source>
        <dbReference type="ARBA" id="ARBA00029409"/>
    </source>
</evidence>
<dbReference type="InterPro" id="IPR000550">
    <property type="entry name" value="Hppk"/>
</dbReference>
<dbReference type="InterPro" id="IPR035907">
    <property type="entry name" value="Hppk_sf"/>
</dbReference>
<keyword evidence="7 14" id="KW-0418">Kinase</keyword>
<evidence type="ECO:0000313" key="14">
    <source>
        <dbReference type="EMBL" id="MBB5686909.1"/>
    </source>
</evidence>
<accession>A0A7W9AJL9</accession>
<dbReference type="GO" id="GO:0016301">
    <property type="term" value="F:kinase activity"/>
    <property type="evidence" value="ECO:0007669"/>
    <property type="project" value="UniProtKB-KW"/>
</dbReference>
<feature type="domain" description="7,8-dihydro-6-hydroxymethylpterin-pyrophosphokinase" evidence="13">
    <location>
        <begin position="97"/>
        <end position="108"/>
    </location>
</feature>
<dbReference type="RefSeq" id="WP_184019884.1">
    <property type="nucleotide sequence ID" value="NZ_JACIJC010000005.1"/>
</dbReference>
<dbReference type="EMBL" id="JACIJC010000005">
    <property type="protein sequence ID" value="MBB5686909.1"/>
    <property type="molecule type" value="Genomic_DNA"/>
</dbReference>
<comment type="function">
    <text evidence="10">Catalyzes the transfer of pyrophosphate from adenosine triphosphate (ATP) to 6-hydroxymethyl-7,8-dihydropterin, an enzymatic step in folate biosynthesis pathway.</text>
</comment>
<dbReference type="PANTHER" id="PTHR43071:SF1">
    <property type="entry name" value="2-AMINO-4-HYDROXY-6-HYDROXYMETHYLDIHYDROPTERIDINE PYROPHOSPHOKINASE"/>
    <property type="match status" value="1"/>
</dbReference>
<protein>
    <recommendedName>
        <fullName evidence="4">2-amino-4-hydroxy-6-hydroxymethyldihydropteridine pyrophosphokinase</fullName>
        <ecNumber evidence="3">2.7.6.3</ecNumber>
    </recommendedName>
    <alternativeName>
        <fullName evidence="11">6-hydroxymethyl-7,8-dihydropterin pyrophosphokinase</fullName>
    </alternativeName>
    <alternativeName>
        <fullName evidence="12">7,8-dihydro-6-hydroxymethylpterin-pyrophosphokinase</fullName>
    </alternativeName>
</protein>
<evidence type="ECO:0000256" key="7">
    <source>
        <dbReference type="ARBA" id="ARBA00022777"/>
    </source>
</evidence>
<evidence type="ECO:0000259" key="13">
    <source>
        <dbReference type="PROSITE" id="PS00794"/>
    </source>
</evidence>
<dbReference type="GO" id="GO:0046654">
    <property type="term" value="P:tetrahydrofolate biosynthetic process"/>
    <property type="evidence" value="ECO:0007669"/>
    <property type="project" value="UniProtKB-UniPathway"/>
</dbReference>
<dbReference type="Gene3D" id="3.30.70.560">
    <property type="entry name" value="7,8-Dihydro-6-hydroxymethylpterin-pyrophosphokinase HPPK"/>
    <property type="match status" value="1"/>
</dbReference>
<dbReference type="GO" id="GO:0005524">
    <property type="term" value="F:ATP binding"/>
    <property type="evidence" value="ECO:0007669"/>
    <property type="project" value="UniProtKB-KW"/>
</dbReference>
<dbReference type="PROSITE" id="PS00794">
    <property type="entry name" value="HPPK"/>
    <property type="match status" value="1"/>
</dbReference>
<keyword evidence="15" id="KW-1185">Reference proteome</keyword>
<dbReference type="GO" id="GO:0046656">
    <property type="term" value="P:folic acid biosynthetic process"/>
    <property type="evidence" value="ECO:0007669"/>
    <property type="project" value="UniProtKB-KW"/>
</dbReference>
<evidence type="ECO:0000256" key="2">
    <source>
        <dbReference type="ARBA" id="ARBA00005810"/>
    </source>
</evidence>
<dbReference type="GO" id="GO:0003848">
    <property type="term" value="F:2-amino-4-hydroxy-6-hydroxymethyldihydropteridine diphosphokinase activity"/>
    <property type="evidence" value="ECO:0007669"/>
    <property type="project" value="UniProtKB-EC"/>
</dbReference>
<dbReference type="PANTHER" id="PTHR43071">
    <property type="entry name" value="2-AMINO-4-HYDROXY-6-HYDROXYMETHYLDIHYDROPTERIDINE PYROPHOSPHOKINASE"/>
    <property type="match status" value="1"/>
</dbReference>
<keyword evidence="6" id="KW-0547">Nucleotide-binding</keyword>
<evidence type="ECO:0000256" key="6">
    <source>
        <dbReference type="ARBA" id="ARBA00022741"/>
    </source>
</evidence>
<dbReference type="Pfam" id="PF01288">
    <property type="entry name" value="HPPK"/>
    <property type="match status" value="1"/>
</dbReference>
<name>A0A7W9AJL9_9SPHN</name>
<dbReference type="AlphaFoldDB" id="A0A7W9AJL9"/>
<evidence type="ECO:0000256" key="3">
    <source>
        <dbReference type="ARBA" id="ARBA00013253"/>
    </source>
</evidence>
<dbReference type="EC" id="2.7.6.3" evidence="3"/>
<evidence type="ECO:0000256" key="5">
    <source>
        <dbReference type="ARBA" id="ARBA00022679"/>
    </source>
</evidence>
<proteinExistence type="inferred from homology"/>
<evidence type="ECO:0000256" key="8">
    <source>
        <dbReference type="ARBA" id="ARBA00022840"/>
    </source>
</evidence>
<dbReference type="NCBIfam" id="TIGR01498">
    <property type="entry name" value="folK"/>
    <property type="match status" value="1"/>
</dbReference>
<gene>
    <name evidence="14" type="ORF">FHS49_002937</name>
</gene>
<dbReference type="CDD" id="cd00483">
    <property type="entry name" value="HPPK"/>
    <property type="match status" value="1"/>
</dbReference>
<comment type="caution">
    <text evidence="14">The sequence shown here is derived from an EMBL/GenBank/DDBJ whole genome shotgun (WGS) entry which is preliminary data.</text>
</comment>
<keyword evidence="8" id="KW-0067">ATP-binding</keyword>
<dbReference type="UniPathway" id="UPA00077">
    <property type="reaction ID" value="UER00155"/>
</dbReference>